<keyword evidence="3" id="KW-1185">Reference proteome</keyword>
<protein>
    <submittedName>
        <fullName evidence="2">Uncharacterized protein</fullName>
    </submittedName>
</protein>
<reference evidence="3" key="1">
    <citation type="journal article" date="2019" name="Int. J. Syst. Evol. Microbiol.">
        <title>The Global Catalogue of Microorganisms (GCM) 10K type strain sequencing project: providing services to taxonomists for standard genome sequencing and annotation.</title>
        <authorList>
            <consortium name="The Broad Institute Genomics Platform"/>
            <consortium name="The Broad Institute Genome Sequencing Center for Infectious Disease"/>
            <person name="Wu L."/>
            <person name="Ma J."/>
        </authorList>
    </citation>
    <scope>NUCLEOTIDE SEQUENCE [LARGE SCALE GENOMIC DNA]</scope>
    <source>
        <strain evidence="3">JCM 17201</strain>
    </source>
</reference>
<organism evidence="2 3">
    <name type="scientific">Gibbsiella dentisursi</name>
    <dbReference type="NCBI Taxonomy" id="796890"/>
    <lineage>
        <taxon>Bacteria</taxon>
        <taxon>Pseudomonadati</taxon>
        <taxon>Pseudomonadota</taxon>
        <taxon>Gammaproteobacteria</taxon>
        <taxon>Enterobacterales</taxon>
        <taxon>Yersiniaceae</taxon>
        <taxon>Gibbsiella</taxon>
    </lineage>
</organism>
<feature type="compositionally biased region" description="Polar residues" evidence="1">
    <location>
        <begin position="58"/>
        <end position="72"/>
    </location>
</feature>
<evidence type="ECO:0000313" key="2">
    <source>
        <dbReference type="EMBL" id="GAA3897152.1"/>
    </source>
</evidence>
<dbReference type="Proteomes" id="UP001499994">
    <property type="component" value="Unassembled WGS sequence"/>
</dbReference>
<name>A0ABP7LAD8_9GAMM</name>
<feature type="region of interest" description="Disordered" evidence="1">
    <location>
        <begin position="35"/>
        <end position="72"/>
    </location>
</feature>
<evidence type="ECO:0000256" key="1">
    <source>
        <dbReference type="SAM" id="MobiDB-lite"/>
    </source>
</evidence>
<comment type="caution">
    <text evidence="2">The sequence shown here is derived from an EMBL/GenBank/DDBJ whole genome shotgun (WGS) entry which is preliminary data.</text>
</comment>
<evidence type="ECO:0000313" key="3">
    <source>
        <dbReference type="Proteomes" id="UP001499994"/>
    </source>
</evidence>
<accession>A0ABP7LAD8</accession>
<sequence>MISRPGNPEWRPDVHNIGWMVEKQDGKALKHVRQNGDIVETQQPGNNGSLIQPPPRQPSTVNDEASIYSVRT</sequence>
<proteinExistence type="predicted"/>
<gene>
    <name evidence="2" type="ORF">GCM10022405_22950</name>
</gene>
<dbReference type="EMBL" id="BAABDG010000003">
    <property type="protein sequence ID" value="GAA3897152.1"/>
    <property type="molecule type" value="Genomic_DNA"/>
</dbReference>
<feature type="compositionally biased region" description="Polar residues" evidence="1">
    <location>
        <begin position="40"/>
        <end position="50"/>
    </location>
</feature>